<dbReference type="InterPro" id="IPR019300">
    <property type="entry name" value="CooT"/>
</dbReference>
<name>A0A0J1IM27_9FIRM</name>
<accession>A0A0J1IM27</accession>
<organism evidence="1 2">
    <name type="scientific">Desulfosporosinus acididurans</name>
    <dbReference type="NCBI Taxonomy" id="476652"/>
    <lineage>
        <taxon>Bacteria</taxon>
        <taxon>Bacillati</taxon>
        <taxon>Bacillota</taxon>
        <taxon>Clostridia</taxon>
        <taxon>Eubacteriales</taxon>
        <taxon>Desulfitobacteriaceae</taxon>
        <taxon>Desulfosporosinus</taxon>
    </lineage>
</organism>
<protein>
    <submittedName>
        <fullName evidence="1">Putative RNA-binding protein</fullName>
    </submittedName>
</protein>
<dbReference type="Proteomes" id="UP000036356">
    <property type="component" value="Unassembled WGS sequence"/>
</dbReference>
<evidence type="ECO:0000313" key="2">
    <source>
        <dbReference type="Proteomes" id="UP000036356"/>
    </source>
</evidence>
<proteinExistence type="predicted"/>
<evidence type="ECO:0000313" key="1">
    <source>
        <dbReference type="EMBL" id="KLU65761.1"/>
    </source>
</evidence>
<dbReference type="Pfam" id="PF10133">
    <property type="entry name" value="CooT"/>
    <property type="match status" value="1"/>
</dbReference>
<dbReference type="PATRIC" id="fig|476652.3.peg.2485"/>
<reference evidence="1 2" key="1">
    <citation type="submission" date="2015-06" db="EMBL/GenBank/DDBJ databases">
        <title>Draft genome of the moderately acidophilic sulfate reducer Candidatus Desulfosporosinus acididurans strain M1.</title>
        <authorList>
            <person name="Poehlein A."/>
            <person name="Petzsch P."/>
            <person name="Johnson B.D."/>
            <person name="Schloemann M."/>
            <person name="Daniel R."/>
            <person name="Muehling M."/>
        </authorList>
    </citation>
    <scope>NUCLEOTIDE SEQUENCE [LARGE SCALE GENOMIC DNA]</scope>
    <source>
        <strain evidence="1 2">M1</strain>
    </source>
</reference>
<dbReference type="AlphaFoldDB" id="A0A0J1IM27"/>
<keyword evidence="2" id="KW-1185">Reference proteome</keyword>
<gene>
    <name evidence="1" type="ORF">DEAC_c23910</name>
</gene>
<dbReference type="STRING" id="476652.DEAC_c23910"/>
<sequence>MCETNVYIRTGDDQEELFLEQVDIIEPSEAGLRLVDIFGKQRFINARIKDMNLLNHRIVLEKLQTIAAKKCINGSKV</sequence>
<comment type="caution">
    <text evidence="1">The sequence shown here is derived from an EMBL/GenBank/DDBJ whole genome shotgun (WGS) entry which is preliminary data.</text>
</comment>
<dbReference type="EMBL" id="LDZY01000007">
    <property type="protein sequence ID" value="KLU65761.1"/>
    <property type="molecule type" value="Genomic_DNA"/>
</dbReference>
<dbReference type="RefSeq" id="WP_047810233.1">
    <property type="nucleotide sequence ID" value="NZ_LDZY01000007.1"/>
</dbReference>